<organism evidence="1">
    <name type="scientific">marine sediment metagenome</name>
    <dbReference type="NCBI Taxonomy" id="412755"/>
    <lineage>
        <taxon>unclassified sequences</taxon>
        <taxon>metagenomes</taxon>
        <taxon>ecological metagenomes</taxon>
    </lineage>
</organism>
<evidence type="ECO:0000313" key="1">
    <source>
        <dbReference type="EMBL" id="GAG81212.1"/>
    </source>
</evidence>
<name>X1BJ09_9ZZZZ</name>
<dbReference type="EMBL" id="BART01012457">
    <property type="protein sequence ID" value="GAG81212.1"/>
    <property type="molecule type" value="Genomic_DNA"/>
</dbReference>
<feature type="non-terminal residue" evidence="1">
    <location>
        <position position="65"/>
    </location>
</feature>
<reference evidence="1" key="1">
    <citation type="journal article" date="2014" name="Front. Microbiol.">
        <title>High frequency of phylogenetically diverse reductive dehalogenase-homologous genes in deep subseafloor sedimentary metagenomes.</title>
        <authorList>
            <person name="Kawai M."/>
            <person name="Futagami T."/>
            <person name="Toyoda A."/>
            <person name="Takaki Y."/>
            <person name="Nishi S."/>
            <person name="Hori S."/>
            <person name="Arai W."/>
            <person name="Tsubouchi T."/>
            <person name="Morono Y."/>
            <person name="Uchiyama I."/>
            <person name="Ito T."/>
            <person name="Fujiyama A."/>
            <person name="Inagaki F."/>
            <person name="Takami H."/>
        </authorList>
    </citation>
    <scope>NUCLEOTIDE SEQUENCE</scope>
    <source>
        <strain evidence="1">Expedition CK06-06</strain>
    </source>
</reference>
<accession>X1BJ09</accession>
<gene>
    <name evidence="1" type="ORF">S01H4_25991</name>
</gene>
<protein>
    <submittedName>
        <fullName evidence="1">Uncharacterized protein</fullName>
    </submittedName>
</protein>
<sequence>MKLLNNQEGIVELYDRRQMFLNQINTGGIVLDVGCAEYPNYILWAHRKYGIDIQEFKDLGNYYDF</sequence>
<comment type="caution">
    <text evidence="1">The sequence shown here is derived from an EMBL/GenBank/DDBJ whole genome shotgun (WGS) entry which is preliminary data.</text>
</comment>
<dbReference type="AlphaFoldDB" id="X1BJ09"/>
<proteinExistence type="predicted"/>